<accession>A0ABR0BA82</accession>
<reference evidence="1 2" key="1">
    <citation type="journal article" date="2023" name="Nucleic Acids Res.">
        <title>The hologenome of Daphnia magna reveals possible DNA methylation and microbiome-mediated evolution of the host genome.</title>
        <authorList>
            <person name="Chaturvedi A."/>
            <person name="Li X."/>
            <person name="Dhandapani V."/>
            <person name="Marshall H."/>
            <person name="Kissane S."/>
            <person name="Cuenca-Cambronero M."/>
            <person name="Asole G."/>
            <person name="Calvet F."/>
            <person name="Ruiz-Romero M."/>
            <person name="Marangio P."/>
            <person name="Guigo R."/>
            <person name="Rago D."/>
            <person name="Mirbahai L."/>
            <person name="Eastwood N."/>
            <person name="Colbourne J.K."/>
            <person name="Zhou J."/>
            <person name="Mallon E."/>
            <person name="Orsini L."/>
        </authorList>
    </citation>
    <scope>NUCLEOTIDE SEQUENCE [LARGE SCALE GENOMIC DNA]</scope>
    <source>
        <strain evidence="1">LRV0_1</strain>
    </source>
</reference>
<keyword evidence="2" id="KW-1185">Reference proteome</keyword>
<evidence type="ECO:0000313" key="2">
    <source>
        <dbReference type="Proteomes" id="UP001234178"/>
    </source>
</evidence>
<name>A0ABR0BA82_9CRUS</name>
<protein>
    <submittedName>
        <fullName evidence="1">Uncharacterized protein</fullName>
    </submittedName>
</protein>
<proteinExistence type="predicted"/>
<gene>
    <name evidence="1" type="ORF">OUZ56_032896</name>
</gene>
<dbReference type="EMBL" id="JAOYFB010000042">
    <property type="protein sequence ID" value="KAK4045360.1"/>
    <property type="molecule type" value="Genomic_DNA"/>
</dbReference>
<evidence type="ECO:0000313" key="1">
    <source>
        <dbReference type="EMBL" id="KAK4045360.1"/>
    </source>
</evidence>
<dbReference type="Proteomes" id="UP001234178">
    <property type="component" value="Unassembled WGS sequence"/>
</dbReference>
<comment type="caution">
    <text evidence="1">The sequence shown here is derived from an EMBL/GenBank/DDBJ whole genome shotgun (WGS) entry which is preliminary data.</text>
</comment>
<sequence>MQEPGTSLENSKEIKFYDGAHDAGCVINQFFPFLLLPTIKAPSNRPLDCHQLNLAFGLQIAIMHTIPALYYTTTYADPRYQNELFKYCYMTKVPE</sequence>
<organism evidence="1 2">
    <name type="scientific">Daphnia magna</name>
    <dbReference type="NCBI Taxonomy" id="35525"/>
    <lineage>
        <taxon>Eukaryota</taxon>
        <taxon>Metazoa</taxon>
        <taxon>Ecdysozoa</taxon>
        <taxon>Arthropoda</taxon>
        <taxon>Crustacea</taxon>
        <taxon>Branchiopoda</taxon>
        <taxon>Diplostraca</taxon>
        <taxon>Cladocera</taxon>
        <taxon>Anomopoda</taxon>
        <taxon>Daphniidae</taxon>
        <taxon>Daphnia</taxon>
    </lineage>
</organism>